<dbReference type="EMBL" id="CZPZ01000014">
    <property type="protein sequence ID" value="CUS36185.1"/>
    <property type="molecule type" value="Genomic_DNA"/>
</dbReference>
<dbReference type="AlphaFoldDB" id="A0A0S4LH00"/>
<evidence type="ECO:0000313" key="2">
    <source>
        <dbReference type="Proteomes" id="UP000198736"/>
    </source>
</evidence>
<proteinExistence type="predicted"/>
<keyword evidence="2" id="KW-1185">Reference proteome</keyword>
<dbReference type="Proteomes" id="UP000198736">
    <property type="component" value="Unassembled WGS sequence"/>
</dbReference>
<sequence length="59" mass="6758">MAFLLSNLRHPFLRAMKCDETNNIWQARVDVITGLTFRLTATRTCCCPSFPIPSSRRSL</sequence>
<evidence type="ECO:0000313" key="1">
    <source>
        <dbReference type="EMBL" id="CUS36185.1"/>
    </source>
</evidence>
<gene>
    <name evidence="1" type="ORF">COMA2_210006</name>
</gene>
<organism evidence="1 2">
    <name type="scientific">Candidatus Nitrospira nitrificans</name>
    <dbReference type="NCBI Taxonomy" id="1742973"/>
    <lineage>
        <taxon>Bacteria</taxon>
        <taxon>Pseudomonadati</taxon>
        <taxon>Nitrospirota</taxon>
        <taxon>Nitrospiria</taxon>
        <taxon>Nitrospirales</taxon>
        <taxon>Nitrospiraceae</taxon>
        <taxon>Nitrospira</taxon>
    </lineage>
</organism>
<name>A0A0S4LH00_9BACT</name>
<dbReference type="STRING" id="1742973.COMA2_210006"/>
<protein>
    <submittedName>
        <fullName evidence="1">Uncharacterized protein</fullName>
    </submittedName>
</protein>
<accession>A0A0S4LH00</accession>
<reference evidence="2" key="1">
    <citation type="submission" date="2015-10" db="EMBL/GenBank/DDBJ databases">
        <authorList>
            <person name="Luecker S."/>
            <person name="Luecker S."/>
        </authorList>
    </citation>
    <scope>NUCLEOTIDE SEQUENCE [LARGE SCALE GENOMIC DNA]</scope>
</reference>